<reference evidence="3 4" key="1">
    <citation type="submission" date="2015-08" db="EMBL/GenBank/DDBJ databases">
        <title>Ancestral chromatin configuration constrains chromatin evolution on differentiating sex chromosomes in Drosophila.</title>
        <authorList>
            <person name="Zhou Q."/>
            <person name="Bachtrog D."/>
        </authorList>
    </citation>
    <scope>NUCLEOTIDE SEQUENCE [LARGE SCALE GENOMIC DNA]</scope>
    <source>
        <tissue evidence="3">Whole larvae</tissue>
    </source>
</reference>
<evidence type="ECO:0000259" key="2">
    <source>
        <dbReference type="PROSITE" id="PS50042"/>
    </source>
</evidence>
<dbReference type="PANTHER" id="PTHR23011:SF41">
    <property type="entry name" value="CYCLIC NUCLEOTIDE-BINDING DOMAIN-CONTAINING PROTEIN"/>
    <property type="match status" value="1"/>
</dbReference>
<dbReference type="InterPro" id="IPR000595">
    <property type="entry name" value="cNMP-bd_dom"/>
</dbReference>
<dbReference type="InterPro" id="IPR014710">
    <property type="entry name" value="RmlC-like_jellyroll"/>
</dbReference>
<dbReference type="Gene3D" id="2.60.120.10">
    <property type="entry name" value="Jelly Rolls"/>
    <property type="match status" value="1"/>
</dbReference>
<dbReference type="PANTHER" id="PTHR23011">
    <property type="entry name" value="CYCLIC NUCLEOTIDE-BINDING DOMAIN CONTAINING PROTEIN"/>
    <property type="match status" value="1"/>
</dbReference>
<dbReference type="AlphaFoldDB" id="A0A0M5J3G5"/>
<keyword evidence="4" id="KW-1185">Reference proteome</keyword>
<dbReference type="EMBL" id="CP012528">
    <property type="protein sequence ID" value="ALC49874.1"/>
    <property type="molecule type" value="Genomic_DNA"/>
</dbReference>
<organism evidence="3 4">
    <name type="scientific">Drosophila busckii</name>
    <name type="common">Fruit fly</name>
    <dbReference type="NCBI Taxonomy" id="30019"/>
    <lineage>
        <taxon>Eukaryota</taxon>
        <taxon>Metazoa</taxon>
        <taxon>Ecdysozoa</taxon>
        <taxon>Arthropoda</taxon>
        <taxon>Hexapoda</taxon>
        <taxon>Insecta</taxon>
        <taxon>Pterygota</taxon>
        <taxon>Neoptera</taxon>
        <taxon>Endopterygota</taxon>
        <taxon>Diptera</taxon>
        <taxon>Brachycera</taxon>
        <taxon>Muscomorpha</taxon>
        <taxon>Ephydroidea</taxon>
        <taxon>Drosophilidae</taxon>
        <taxon>Drosophila</taxon>
    </lineage>
</organism>
<feature type="region of interest" description="Disordered" evidence="1">
    <location>
        <begin position="425"/>
        <end position="450"/>
    </location>
</feature>
<proteinExistence type="predicted"/>
<feature type="compositionally biased region" description="Polar residues" evidence="1">
    <location>
        <begin position="434"/>
        <end position="450"/>
    </location>
</feature>
<evidence type="ECO:0000313" key="4">
    <source>
        <dbReference type="Proteomes" id="UP000494163"/>
    </source>
</evidence>
<dbReference type="Pfam" id="PF00027">
    <property type="entry name" value="cNMP_binding"/>
    <property type="match status" value="1"/>
</dbReference>
<dbReference type="PROSITE" id="PS50042">
    <property type="entry name" value="CNMP_BINDING_3"/>
    <property type="match status" value="1"/>
</dbReference>
<evidence type="ECO:0000313" key="3">
    <source>
        <dbReference type="EMBL" id="ALC49874.1"/>
    </source>
</evidence>
<dbReference type="InterPro" id="IPR018490">
    <property type="entry name" value="cNMP-bd_dom_sf"/>
</dbReference>
<dbReference type="Proteomes" id="UP000494163">
    <property type="component" value="Chromosome X"/>
</dbReference>
<feature type="domain" description="Cyclic nucleotide-binding" evidence="2">
    <location>
        <begin position="128"/>
        <end position="238"/>
    </location>
</feature>
<accession>A0A0M5J3G5</accession>
<protein>
    <submittedName>
        <fullName evidence="3">CG8958</fullName>
    </submittedName>
</protein>
<dbReference type="SUPFAM" id="SSF51206">
    <property type="entry name" value="cAMP-binding domain-like"/>
    <property type="match status" value="1"/>
</dbReference>
<gene>
    <name evidence="3" type="ORF">Dbus_chrXg1730</name>
</gene>
<dbReference type="SMART" id="SM00100">
    <property type="entry name" value="cNMP"/>
    <property type="match status" value="1"/>
</dbReference>
<dbReference type="CDD" id="cd00038">
    <property type="entry name" value="CAP_ED"/>
    <property type="match status" value="1"/>
</dbReference>
<evidence type="ECO:0000256" key="1">
    <source>
        <dbReference type="SAM" id="MobiDB-lite"/>
    </source>
</evidence>
<name>A0A0M5J3G5_DROBS</name>
<feature type="non-terminal residue" evidence="3">
    <location>
        <position position="1"/>
    </location>
</feature>
<dbReference type="OrthoDB" id="166212at2759"/>
<dbReference type="OMA" id="YLHFMIV"/>
<sequence length="598" mass="68845">PSKVDFAYINNNFTKQYNNTKHNNSYNFIHTARMSKRTKDDDGHRRKKARLRFRKCVRSAITNNQWVSEMEDQGVTLNVKKNVAMLVRKKHKPGILTMAQKSLLATAHSTRTIEERKKICSIVAHLGCFSQVPPKIRARLVPHLLFVPIAANRQLMKEGDLPICVYFLISGEVEMSKTILNKVTRRVENRPEAILGPGDWIGDVDMLEAEIRSNSYKTISQCEILVLQDDDFISILAPYVRKNWVEKKRAIQALSYLSFMNESQAKQQPNSIFLLKITSVKGEVHYELSEFTNDQSTHVLLEENKSDLDIRELLRSSSSLDEQGINKKKQKRQAELQKIEKQCLQFKVKAVEPEEEQQVKRPSVKRRRSSVKHKDAYEKFIRHGGAEGFIDIDDDDVYVDDDAGRASEESPRATFRVSQDIVTRDTLTSKHSRTSQSRESSRVLGSNNETTGSEIFTAASSHISARSLSKEETAQTDKSQYVTHFIDIGSMAFGGLCGVGERTEHRVLMARTTVQCLLLPRYWLMEEEQNPGHIWQRMSFYIDRYIPSRETLFQDYIKTRQWAQFKRSCVEEYIQQGVNSTKVEDIPVIIRIVESKED</sequence>